<evidence type="ECO:0000313" key="3">
    <source>
        <dbReference type="EMBL" id="UYQ93820.1"/>
    </source>
</evidence>
<protein>
    <submittedName>
        <fullName evidence="3">DUF1735 domain-containing protein</fullName>
    </submittedName>
</protein>
<proteinExistence type="predicted"/>
<reference evidence="3" key="1">
    <citation type="submission" date="2022-10" db="EMBL/GenBank/DDBJ databases">
        <title>Chitinophaga sp. nov., isolated from soil.</title>
        <authorList>
            <person name="Jeon C.O."/>
        </authorList>
    </citation>
    <scope>NUCLEOTIDE SEQUENCE</scope>
    <source>
        <strain evidence="3">R8</strain>
    </source>
</reference>
<dbReference type="RefSeq" id="WP_244837123.1">
    <property type="nucleotide sequence ID" value="NZ_CP107006.1"/>
</dbReference>
<dbReference type="EMBL" id="CP107006">
    <property type="protein sequence ID" value="UYQ93820.1"/>
    <property type="molecule type" value="Genomic_DNA"/>
</dbReference>
<evidence type="ECO:0000256" key="1">
    <source>
        <dbReference type="SAM" id="SignalP"/>
    </source>
</evidence>
<name>A0ABY6J2T4_9BACT</name>
<feature type="chain" id="PRO_5045111136" evidence="1">
    <location>
        <begin position="18"/>
        <end position="323"/>
    </location>
</feature>
<gene>
    <name evidence="3" type="ORF">MKQ68_01760</name>
</gene>
<keyword evidence="4" id="KW-1185">Reference proteome</keyword>
<evidence type="ECO:0000313" key="4">
    <source>
        <dbReference type="Proteomes" id="UP001162741"/>
    </source>
</evidence>
<dbReference type="Proteomes" id="UP001162741">
    <property type="component" value="Chromosome"/>
</dbReference>
<keyword evidence="1" id="KW-0732">Signal</keyword>
<accession>A0ABY6J2T4</accession>
<evidence type="ECO:0000259" key="2">
    <source>
        <dbReference type="Pfam" id="PF08522"/>
    </source>
</evidence>
<dbReference type="Pfam" id="PF08522">
    <property type="entry name" value="BT_3987-like_N"/>
    <property type="match status" value="1"/>
</dbReference>
<dbReference type="PROSITE" id="PS51257">
    <property type="entry name" value="PROKAR_LIPOPROTEIN"/>
    <property type="match status" value="1"/>
</dbReference>
<sequence>MKKSCLLIYLLAVIAIASCQKDEISDPLAFEVVKSLGAYNKLPSADGGLVISDGKVLHEGGRPAAFFAQAGRLSTTAVAVTASVSANAALLQIYDSLYHTKSPLFAEGAFATVNGGKCIIPTGKYTSPDSICILPSSLPAMAVGSYRYVVPVTLTSIPADVLKSKIMFVKYNVTVANAWVESFSAGRNNLVQTVYNNFPQTLTPLMKVTLDRPLGYEAKFAMEGISTQALVDAYNAKFSTDYKPFPTGSYSFSRDSVTIPGTATAPALAAGSVYRPVPAMFPAGSTYVMAICVRNKRNEPMTPEEILNSKNVVYSIITAKASM</sequence>
<dbReference type="Gene3D" id="2.60.40.1740">
    <property type="entry name" value="hypothetical protein (bacova_03559)"/>
    <property type="match status" value="2"/>
</dbReference>
<dbReference type="InterPro" id="IPR013728">
    <property type="entry name" value="BT_3987-like_N"/>
</dbReference>
<feature type="signal peptide" evidence="1">
    <location>
        <begin position="1"/>
        <end position="17"/>
    </location>
</feature>
<feature type="domain" description="BT-3987-like N-terminal" evidence="2">
    <location>
        <begin position="227"/>
        <end position="293"/>
    </location>
</feature>
<organism evidence="3 4">
    <name type="scientific">Chitinophaga horti</name>
    <dbReference type="NCBI Taxonomy" id="2920382"/>
    <lineage>
        <taxon>Bacteria</taxon>
        <taxon>Pseudomonadati</taxon>
        <taxon>Bacteroidota</taxon>
        <taxon>Chitinophagia</taxon>
        <taxon>Chitinophagales</taxon>
        <taxon>Chitinophagaceae</taxon>
        <taxon>Chitinophaga</taxon>
    </lineage>
</organism>